<keyword evidence="2" id="KW-0378">Hydrolase</keyword>
<gene>
    <name evidence="2" type="ORF">SVTN_14970</name>
</gene>
<sequence length="195" mass="21147">MSRALDAPADPPLRPLPPSVADLLRTLGAPPRLAAHLRAVHDVARELVAWAEDRYPDLDLDGEAVLFGAATHDLGKVVHPAELSGPGSRHEEAGRELLESHGFPPERARFAATHAMWTAPGATLEDLLVSTADKIWKNKRVPDLEDLVVTHLTEAAGRPRWEEFLAFDELLEHIGTGADARLAFQASFPVSGTRG</sequence>
<dbReference type="EMBL" id="CP010407">
    <property type="protein sequence ID" value="AJF69756.1"/>
    <property type="molecule type" value="Genomic_DNA"/>
</dbReference>
<name>A0A0B5IB61_9ACTN</name>
<evidence type="ECO:0000259" key="1">
    <source>
        <dbReference type="Pfam" id="PF01966"/>
    </source>
</evidence>
<reference evidence="2 3" key="1">
    <citation type="submission" date="2014-12" db="EMBL/GenBank/DDBJ databases">
        <title>Complete genome sequence of Streptomyces vietnamensis strain GIMV4.0001, a genetic manipulable producer of the benzoisochromanequinone antibiotic granaticin.</title>
        <authorList>
            <person name="Deng M.R."/>
            <person name="Guo J."/>
            <person name="Ma L.Y."/>
            <person name="Feng G.D."/>
            <person name="Mo C.Y."/>
            <person name="Zhu H.H."/>
        </authorList>
    </citation>
    <scope>NUCLEOTIDE SEQUENCE [LARGE SCALE GENOMIC DNA]</scope>
    <source>
        <strain evidence="3">GIMV4.0001</strain>
    </source>
</reference>
<keyword evidence="3" id="KW-1185">Reference proteome</keyword>
<evidence type="ECO:0000313" key="2">
    <source>
        <dbReference type="EMBL" id="AJF69756.1"/>
    </source>
</evidence>
<dbReference type="KEGG" id="svt:SVTN_14970"/>
<feature type="domain" description="HD" evidence="1">
    <location>
        <begin position="36"/>
        <end position="135"/>
    </location>
</feature>
<dbReference type="HOGENOM" id="CLU_1515989_0_0_11"/>
<proteinExistence type="predicted"/>
<dbReference type="Gene3D" id="1.10.3210.10">
    <property type="entry name" value="Hypothetical protein af1432"/>
    <property type="match status" value="1"/>
</dbReference>
<dbReference type="InterPro" id="IPR006674">
    <property type="entry name" value="HD_domain"/>
</dbReference>
<dbReference type="SUPFAM" id="SSF109604">
    <property type="entry name" value="HD-domain/PDEase-like"/>
    <property type="match status" value="1"/>
</dbReference>
<dbReference type="AlphaFoldDB" id="A0A0B5IB61"/>
<dbReference type="STRING" id="362257.SVTN_14970"/>
<organism evidence="2 3">
    <name type="scientific">Streptomyces vietnamensis</name>
    <dbReference type="NCBI Taxonomy" id="362257"/>
    <lineage>
        <taxon>Bacteria</taxon>
        <taxon>Bacillati</taxon>
        <taxon>Actinomycetota</taxon>
        <taxon>Actinomycetes</taxon>
        <taxon>Kitasatosporales</taxon>
        <taxon>Streptomycetaceae</taxon>
        <taxon>Streptomyces</taxon>
    </lineage>
</organism>
<accession>A0A0B5IB61</accession>
<dbReference type="Pfam" id="PF01966">
    <property type="entry name" value="HD"/>
    <property type="match status" value="1"/>
</dbReference>
<protein>
    <submittedName>
        <fullName evidence="2">Phosphohydrolase</fullName>
    </submittedName>
</protein>
<dbReference type="GO" id="GO:0016787">
    <property type="term" value="F:hydrolase activity"/>
    <property type="evidence" value="ECO:0007669"/>
    <property type="project" value="UniProtKB-KW"/>
</dbReference>
<evidence type="ECO:0000313" key="3">
    <source>
        <dbReference type="Proteomes" id="UP000031774"/>
    </source>
</evidence>
<dbReference type="Proteomes" id="UP000031774">
    <property type="component" value="Chromosome"/>
</dbReference>